<evidence type="ECO:0000313" key="2">
    <source>
        <dbReference type="EMBL" id="KAG8201810.1"/>
    </source>
</evidence>
<sequence length="69" mass="7794">MQNENEGRERDASRELCSNDRNSSGDSRAIQESIPFETVPFVKNSNSPEDSSSSEDLDPHVYVAMRFMP</sequence>
<feature type="compositionally biased region" description="Basic and acidic residues" evidence="1">
    <location>
        <begin position="1"/>
        <end position="18"/>
    </location>
</feature>
<dbReference type="AlphaFoldDB" id="A0AAV6VYU2"/>
<evidence type="ECO:0000256" key="1">
    <source>
        <dbReference type="SAM" id="MobiDB-lite"/>
    </source>
</evidence>
<evidence type="ECO:0000313" key="3">
    <source>
        <dbReference type="Proteomes" id="UP000827092"/>
    </source>
</evidence>
<proteinExistence type="predicted"/>
<dbReference type="EMBL" id="JAFNEN010000002">
    <property type="protein sequence ID" value="KAG8201810.1"/>
    <property type="molecule type" value="Genomic_DNA"/>
</dbReference>
<dbReference type="Proteomes" id="UP000827092">
    <property type="component" value="Unassembled WGS sequence"/>
</dbReference>
<organism evidence="2 3">
    <name type="scientific">Oedothorax gibbosus</name>
    <dbReference type="NCBI Taxonomy" id="931172"/>
    <lineage>
        <taxon>Eukaryota</taxon>
        <taxon>Metazoa</taxon>
        <taxon>Ecdysozoa</taxon>
        <taxon>Arthropoda</taxon>
        <taxon>Chelicerata</taxon>
        <taxon>Arachnida</taxon>
        <taxon>Araneae</taxon>
        <taxon>Araneomorphae</taxon>
        <taxon>Entelegynae</taxon>
        <taxon>Araneoidea</taxon>
        <taxon>Linyphiidae</taxon>
        <taxon>Erigoninae</taxon>
        <taxon>Oedothorax</taxon>
    </lineage>
</organism>
<protein>
    <submittedName>
        <fullName evidence="2">Uncharacterized protein</fullName>
    </submittedName>
</protein>
<feature type="region of interest" description="Disordered" evidence="1">
    <location>
        <begin position="1"/>
        <end position="69"/>
    </location>
</feature>
<name>A0AAV6VYU2_9ARAC</name>
<comment type="caution">
    <text evidence="2">The sequence shown here is derived from an EMBL/GenBank/DDBJ whole genome shotgun (WGS) entry which is preliminary data.</text>
</comment>
<gene>
    <name evidence="2" type="ORF">JTE90_027291</name>
</gene>
<reference evidence="2 3" key="1">
    <citation type="journal article" date="2022" name="Nat. Ecol. Evol.">
        <title>A masculinizing supergene underlies an exaggerated male reproductive morph in a spider.</title>
        <authorList>
            <person name="Hendrickx F."/>
            <person name="De Corte Z."/>
            <person name="Sonet G."/>
            <person name="Van Belleghem S.M."/>
            <person name="Kostlbacher S."/>
            <person name="Vangestel C."/>
        </authorList>
    </citation>
    <scope>NUCLEOTIDE SEQUENCE [LARGE SCALE GENOMIC DNA]</scope>
    <source>
        <strain evidence="2">W744_W776</strain>
    </source>
</reference>
<keyword evidence="3" id="KW-1185">Reference proteome</keyword>
<accession>A0AAV6VYU2</accession>